<dbReference type="EMBL" id="FQZT01000005">
    <property type="protein sequence ID" value="SHJ22326.1"/>
    <property type="molecule type" value="Genomic_DNA"/>
</dbReference>
<evidence type="ECO:0000256" key="5">
    <source>
        <dbReference type="ARBA" id="ARBA00022519"/>
    </source>
</evidence>
<dbReference type="InterPro" id="IPR039428">
    <property type="entry name" value="NUOK/Mnh_C1-like"/>
</dbReference>
<keyword evidence="4 12" id="KW-0813">Transport</keyword>
<dbReference type="EC" id="7.1.1.-" evidence="12"/>
<comment type="catalytic activity">
    <reaction evidence="12">
        <text>a quinone + NADH + 5 H(+)(in) = a quinol + NAD(+) + 4 H(+)(out)</text>
        <dbReference type="Rhea" id="RHEA:57888"/>
        <dbReference type="ChEBI" id="CHEBI:15378"/>
        <dbReference type="ChEBI" id="CHEBI:24646"/>
        <dbReference type="ChEBI" id="CHEBI:57540"/>
        <dbReference type="ChEBI" id="CHEBI:57945"/>
        <dbReference type="ChEBI" id="CHEBI:132124"/>
    </reaction>
</comment>
<keyword evidence="12" id="KW-1003">Cell membrane</keyword>
<keyword evidence="14" id="KW-1185">Reference proteome</keyword>
<proteinExistence type="inferred from homology"/>
<keyword evidence="5" id="KW-0997">Cell inner membrane</keyword>
<evidence type="ECO:0000256" key="11">
    <source>
        <dbReference type="ARBA" id="ARBA00023136"/>
    </source>
</evidence>
<feature type="transmembrane region" description="Helical" evidence="12">
    <location>
        <begin position="61"/>
        <end position="84"/>
    </location>
</feature>
<evidence type="ECO:0000256" key="7">
    <source>
        <dbReference type="ARBA" id="ARBA00022719"/>
    </source>
</evidence>
<dbReference type="PANTHER" id="PTHR11434:SF21">
    <property type="entry name" value="NADH DEHYDROGENASE SUBUNIT 4L-RELATED"/>
    <property type="match status" value="1"/>
</dbReference>
<dbReference type="NCBIfam" id="NF004320">
    <property type="entry name" value="PRK05715.1-2"/>
    <property type="match status" value="1"/>
</dbReference>
<evidence type="ECO:0000256" key="2">
    <source>
        <dbReference type="ARBA" id="ARBA00004141"/>
    </source>
</evidence>
<dbReference type="OrthoDB" id="9810120at2"/>
<evidence type="ECO:0000256" key="1">
    <source>
        <dbReference type="ARBA" id="ARBA00002378"/>
    </source>
</evidence>
<dbReference type="NCBIfam" id="NF004321">
    <property type="entry name" value="PRK05715.1-3"/>
    <property type="match status" value="1"/>
</dbReference>
<feature type="transmembrane region" description="Helical" evidence="12">
    <location>
        <begin position="29"/>
        <end position="49"/>
    </location>
</feature>
<dbReference type="FunFam" id="1.10.287.3510:FF:000001">
    <property type="entry name" value="NADH-quinone oxidoreductase subunit K"/>
    <property type="match status" value="1"/>
</dbReference>
<evidence type="ECO:0000256" key="6">
    <source>
        <dbReference type="ARBA" id="ARBA00022692"/>
    </source>
</evidence>
<evidence type="ECO:0000313" key="13">
    <source>
        <dbReference type="EMBL" id="SHJ22326.1"/>
    </source>
</evidence>
<dbReference type="GO" id="GO:0030964">
    <property type="term" value="C:NADH dehydrogenase complex"/>
    <property type="evidence" value="ECO:0007669"/>
    <property type="project" value="TreeGrafter"/>
</dbReference>
<comment type="function">
    <text evidence="1 12">NDH-1 shuttles electrons from NADH, via FMN and iron-sulfur (Fe-S) centers, to quinones in the respiratory chain. The immediate electron acceptor for the enzyme in this species is believed to be ubiquinone. Couples the redox reaction to proton translocation (for every two electrons transferred, four hydrogen ions are translocated across the cytoplasmic membrane), and thus conserves the redox energy in a proton gradient.</text>
</comment>
<keyword evidence="6 12" id="KW-0812">Transmembrane</keyword>
<comment type="similarity">
    <text evidence="3 12">Belongs to the complex I subunit 4L family.</text>
</comment>
<evidence type="ECO:0000256" key="9">
    <source>
        <dbReference type="ARBA" id="ARBA00022989"/>
    </source>
</evidence>
<dbReference type="Proteomes" id="UP000184171">
    <property type="component" value="Unassembled WGS sequence"/>
</dbReference>
<evidence type="ECO:0000256" key="3">
    <source>
        <dbReference type="ARBA" id="ARBA00010519"/>
    </source>
</evidence>
<dbReference type="RefSeq" id="WP_072908126.1">
    <property type="nucleotide sequence ID" value="NZ_FQZT01000005.1"/>
</dbReference>
<dbReference type="GO" id="GO:0005886">
    <property type="term" value="C:plasma membrane"/>
    <property type="evidence" value="ECO:0007669"/>
    <property type="project" value="UniProtKB-SubCell"/>
</dbReference>
<keyword evidence="8 12" id="KW-1278">Translocase</keyword>
<keyword evidence="7 12" id="KW-0874">Quinone</keyword>
<dbReference type="PANTHER" id="PTHR11434">
    <property type="entry name" value="NADH-UBIQUINONE OXIDOREDUCTASE SUBUNIT ND4L"/>
    <property type="match status" value="1"/>
</dbReference>
<dbReference type="InterPro" id="IPR001133">
    <property type="entry name" value="NADH_UbQ_OxRdtase_chain4L/K"/>
</dbReference>
<comment type="subunit">
    <text evidence="12">NDH-1 is composed of 14 different subunits. Subunits NuoA, H, J, K, L, M, N constitute the membrane sector of the complex.</text>
</comment>
<dbReference type="AlphaFoldDB" id="A0A1M6HJE3"/>
<organism evidence="13 14">
    <name type="scientific">Malonomonas rubra DSM 5091</name>
    <dbReference type="NCBI Taxonomy" id="1122189"/>
    <lineage>
        <taxon>Bacteria</taxon>
        <taxon>Pseudomonadati</taxon>
        <taxon>Thermodesulfobacteriota</taxon>
        <taxon>Desulfuromonadia</taxon>
        <taxon>Desulfuromonadales</taxon>
        <taxon>Geopsychrobacteraceae</taxon>
        <taxon>Malonomonas</taxon>
    </lineage>
</organism>
<comment type="subcellular location">
    <subcellularLocation>
        <location evidence="12">Cell membrane</location>
        <topology evidence="12">Multi-pass membrane protein</topology>
    </subcellularLocation>
    <subcellularLocation>
        <location evidence="2">Membrane</location>
        <topology evidence="2">Multi-pass membrane protein</topology>
    </subcellularLocation>
</comment>
<sequence>MISVHHYLLLSAILFSIGTLGVLTRKNAIVIFMCIEVMLNSVNLTFIALSKHVGNMDGQIFVFFVMTVAAAEAAVGLALMIAFFKNKESIEVDDFNMLKW</sequence>
<evidence type="ECO:0000256" key="12">
    <source>
        <dbReference type="HAMAP-Rule" id="MF_01456"/>
    </source>
</evidence>
<keyword evidence="9 12" id="KW-1133">Transmembrane helix</keyword>
<protein>
    <recommendedName>
        <fullName evidence="12">NADH-quinone oxidoreductase subunit K</fullName>
        <ecNumber evidence="12">7.1.1.-</ecNumber>
    </recommendedName>
    <alternativeName>
        <fullName evidence="12">NADH dehydrogenase I subunit K</fullName>
    </alternativeName>
    <alternativeName>
        <fullName evidence="12">NDH-1 subunit K</fullName>
    </alternativeName>
</protein>
<dbReference type="STRING" id="1122189.SAMN02745165_01857"/>
<keyword evidence="11 12" id="KW-0472">Membrane</keyword>
<keyword evidence="12" id="KW-0830">Ubiquinone</keyword>
<accession>A0A1M6HJE3</accession>
<dbReference type="GO" id="GO:0048038">
    <property type="term" value="F:quinone binding"/>
    <property type="evidence" value="ECO:0007669"/>
    <property type="project" value="UniProtKB-KW"/>
</dbReference>
<dbReference type="GO" id="GO:0042773">
    <property type="term" value="P:ATP synthesis coupled electron transport"/>
    <property type="evidence" value="ECO:0007669"/>
    <property type="project" value="InterPro"/>
</dbReference>
<gene>
    <name evidence="12" type="primary">nuoK</name>
    <name evidence="13" type="ORF">SAMN02745165_01857</name>
</gene>
<dbReference type="NCBIfam" id="NF004323">
    <property type="entry name" value="PRK05715.1-5"/>
    <property type="match status" value="1"/>
</dbReference>
<dbReference type="Pfam" id="PF00420">
    <property type="entry name" value="Oxidored_q2"/>
    <property type="match status" value="1"/>
</dbReference>
<dbReference type="Gene3D" id="1.10.287.3510">
    <property type="match status" value="1"/>
</dbReference>
<evidence type="ECO:0000256" key="4">
    <source>
        <dbReference type="ARBA" id="ARBA00022448"/>
    </source>
</evidence>
<reference evidence="13 14" key="1">
    <citation type="submission" date="2016-11" db="EMBL/GenBank/DDBJ databases">
        <authorList>
            <person name="Jaros S."/>
            <person name="Januszkiewicz K."/>
            <person name="Wedrychowicz H."/>
        </authorList>
    </citation>
    <scope>NUCLEOTIDE SEQUENCE [LARGE SCALE GENOMIC DNA]</scope>
    <source>
        <strain evidence="13 14">DSM 5091</strain>
    </source>
</reference>
<name>A0A1M6HJE3_MALRU</name>
<feature type="transmembrane region" description="Helical" evidence="12">
    <location>
        <begin position="7"/>
        <end position="23"/>
    </location>
</feature>
<dbReference type="HAMAP" id="MF_01456">
    <property type="entry name" value="NDH1_NuoK"/>
    <property type="match status" value="1"/>
</dbReference>
<dbReference type="GO" id="GO:0050136">
    <property type="term" value="F:NADH dehydrogenase (quinone) (non-electrogenic) activity"/>
    <property type="evidence" value="ECO:0007669"/>
    <property type="project" value="UniProtKB-UniRule"/>
</dbReference>
<evidence type="ECO:0000313" key="14">
    <source>
        <dbReference type="Proteomes" id="UP000184171"/>
    </source>
</evidence>
<keyword evidence="10 12" id="KW-0520">NAD</keyword>
<evidence type="ECO:0000256" key="10">
    <source>
        <dbReference type="ARBA" id="ARBA00023027"/>
    </source>
</evidence>
<evidence type="ECO:0000256" key="8">
    <source>
        <dbReference type="ARBA" id="ARBA00022967"/>
    </source>
</evidence>